<keyword evidence="4" id="KW-1185">Reference proteome</keyword>
<proteinExistence type="predicted"/>
<dbReference type="EMBL" id="CP049362">
    <property type="protein sequence ID" value="QXX79773.1"/>
    <property type="molecule type" value="Genomic_DNA"/>
</dbReference>
<accession>A0ABX8SUS1</accession>
<dbReference type="Proteomes" id="UP000826050">
    <property type="component" value="Chromosome"/>
</dbReference>
<dbReference type="InterPro" id="IPR022053">
    <property type="entry name" value="DUF3613"/>
</dbReference>
<evidence type="ECO:0000256" key="2">
    <source>
        <dbReference type="SAM" id="SignalP"/>
    </source>
</evidence>
<dbReference type="Pfam" id="PF12266">
    <property type="entry name" value="DUF3613"/>
    <property type="match status" value="1"/>
</dbReference>
<name>A0ABX8SUS1_9BURK</name>
<evidence type="ECO:0000256" key="1">
    <source>
        <dbReference type="SAM" id="MobiDB-lite"/>
    </source>
</evidence>
<organism evidence="3 4">
    <name type="scientific">Alcaligenes ammonioxydans</name>
    <dbReference type="NCBI Taxonomy" id="2582914"/>
    <lineage>
        <taxon>Bacteria</taxon>
        <taxon>Pseudomonadati</taxon>
        <taxon>Pseudomonadota</taxon>
        <taxon>Betaproteobacteria</taxon>
        <taxon>Burkholderiales</taxon>
        <taxon>Alcaligenaceae</taxon>
        <taxon>Alcaligenes</taxon>
    </lineage>
</organism>
<protein>
    <submittedName>
        <fullName evidence="3">DUF3613 domain-containing protein</fullName>
    </submittedName>
</protein>
<evidence type="ECO:0000313" key="4">
    <source>
        <dbReference type="Proteomes" id="UP000826050"/>
    </source>
</evidence>
<evidence type="ECO:0000313" key="3">
    <source>
        <dbReference type="EMBL" id="QXX79773.1"/>
    </source>
</evidence>
<reference evidence="3 4" key="1">
    <citation type="submission" date="2020-02" db="EMBL/GenBank/DDBJ databases">
        <title>Partial ammonium oxidation to N2 by heterotrophic bacteria.</title>
        <authorList>
            <person name="Wu M."/>
        </authorList>
    </citation>
    <scope>NUCLEOTIDE SEQUENCE [LARGE SCALE GENOMIC DNA]</scope>
    <source>
        <strain evidence="3 4">HO-1</strain>
    </source>
</reference>
<feature type="signal peptide" evidence="2">
    <location>
        <begin position="1"/>
        <end position="20"/>
    </location>
</feature>
<dbReference type="RefSeq" id="WP_219234988.1">
    <property type="nucleotide sequence ID" value="NZ_CP049362.1"/>
</dbReference>
<keyword evidence="2" id="KW-0732">Signal</keyword>
<gene>
    <name evidence="3" type="ORF">FE795_12610</name>
</gene>
<feature type="chain" id="PRO_5045344736" evidence="2">
    <location>
        <begin position="21"/>
        <end position="165"/>
    </location>
</feature>
<sequence length="165" mass="18067">MNRSRILACCTLLMATGAWAQTQAPLTGTMGSGTRTYPLNAPAVAAGNQGVHTPAVPADEPPAATSAPRQPYETYRLTDKEVHPWPEVEGLPVHVQNERRHIPPRLEVGPDTRSLLSMQADPEREGQVLPVHGAAANLAWERYLNSFKHPIPEYMTERIKTNSGD</sequence>
<feature type="region of interest" description="Disordered" evidence="1">
    <location>
        <begin position="49"/>
        <end position="70"/>
    </location>
</feature>